<organism evidence="11 12">
    <name type="scientific">Plakobranchus ocellatus</name>
    <dbReference type="NCBI Taxonomy" id="259542"/>
    <lineage>
        <taxon>Eukaryota</taxon>
        <taxon>Metazoa</taxon>
        <taxon>Spiralia</taxon>
        <taxon>Lophotrochozoa</taxon>
        <taxon>Mollusca</taxon>
        <taxon>Gastropoda</taxon>
        <taxon>Heterobranchia</taxon>
        <taxon>Euthyneura</taxon>
        <taxon>Panpulmonata</taxon>
        <taxon>Sacoglossa</taxon>
        <taxon>Placobranchoidea</taxon>
        <taxon>Plakobranchidae</taxon>
        <taxon>Plakobranchus</taxon>
    </lineage>
</organism>
<reference evidence="11 12" key="1">
    <citation type="journal article" date="2021" name="Elife">
        <title>Chloroplast acquisition without the gene transfer in kleptoplastic sea slugs, Plakobranchus ocellatus.</title>
        <authorList>
            <person name="Maeda T."/>
            <person name="Takahashi S."/>
            <person name="Yoshida T."/>
            <person name="Shimamura S."/>
            <person name="Takaki Y."/>
            <person name="Nagai Y."/>
            <person name="Toyoda A."/>
            <person name="Suzuki Y."/>
            <person name="Arimoto A."/>
            <person name="Ishii H."/>
            <person name="Satoh N."/>
            <person name="Nishiyama T."/>
            <person name="Hasebe M."/>
            <person name="Maruyama T."/>
            <person name="Minagawa J."/>
            <person name="Obokata J."/>
            <person name="Shigenobu S."/>
        </authorList>
    </citation>
    <scope>NUCLEOTIDE SEQUENCE [LARGE SCALE GENOMIC DNA]</scope>
</reference>
<dbReference type="SMART" id="SM00490">
    <property type="entry name" value="HELICc"/>
    <property type="match status" value="1"/>
</dbReference>
<feature type="region of interest" description="Disordered" evidence="7">
    <location>
        <begin position="790"/>
        <end position="813"/>
    </location>
</feature>
<feature type="compositionally biased region" description="Polar residues" evidence="7">
    <location>
        <begin position="966"/>
        <end position="977"/>
    </location>
</feature>
<dbReference type="PROSITE" id="PS51195">
    <property type="entry name" value="Q_MOTIF"/>
    <property type="match status" value="1"/>
</dbReference>
<feature type="compositionally biased region" description="Basic and acidic residues" evidence="7">
    <location>
        <begin position="1665"/>
        <end position="1690"/>
    </location>
</feature>
<evidence type="ECO:0000259" key="8">
    <source>
        <dbReference type="PROSITE" id="PS51192"/>
    </source>
</evidence>
<evidence type="ECO:0000256" key="1">
    <source>
        <dbReference type="ARBA" id="ARBA00012552"/>
    </source>
</evidence>
<feature type="compositionally biased region" description="Polar residues" evidence="7">
    <location>
        <begin position="1112"/>
        <end position="1127"/>
    </location>
</feature>
<comment type="caution">
    <text evidence="11">The sequence shown here is derived from an EMBL/GenBank/DDBJ whole genome shotgun (WGS) entry which is preliminary data.</text>
</comment>
<dbReference type="GO" id="GO:0003676">
    <property type="term" value="F:nucleic acid binding"/>
    <property type="evidence" value="ECO:0007669"/>
    <property type="project" value="InterPro"/>
</dbReference>
<dbReference type="Gene3D" id="3.40.50.300">
    <property type="entry name" value="P-loop containing nucleotide triphosphate hydrolases"/>
    <property type="match status" value="2"/>
</dbReference>
<feature type="compositionally biased region" description="Basic and acidic residues" evidence="7">
    <location>
        <begin position="1733"/>
        <end position="1742"/>
    </location>
</feature>
<feature type="compositionally biased region" description="Polar residues" evidence="7">
    <location>
        <begin position="804"/>
        <end position="813"/>
    </location>
</feature>
<evidence type="ECO:0000259" key="10">
    <source>
        <dbReference type="PROSITE" id="PS51195"/>
    </source>
</evidence>
<accession>A0AAV3Y3L3</accession>
<keyword evidence="12" id="KW-1185">Reference proteome</keyword>
<feature type="region of interest" description="Disordered" evidence="7">
    <location>
        <begin position="635"/>
        <end position="663"/>
    </location>
</feature>
<dbReference type="PROSITE" id="PS51194">
    <property type="entry name" value="HELICASE_CTER"/>
    <property type="match status" value="1"/>
</dbReference>
<dbReference type="InterPro" id="IPR001650">
    <property type="entry name" value="Helicase_C-like"/>
</dbReference>
<dbReference type="GO" id="GO:0016787">
    <property type="term" value="F:hydrolase activity"/>
    <property type="evidence" value="ECO:0007669"/>
    <property type="project" value="UniProtKB-KW"/>
</dbReference>
<feature type="region of interest" description="Disordered" evidence="7">
    <location>
        <begin position="1101"/>
        <end position="1195"/>
    </location>
</feature>
<feature type="compositionally biased region" description="Polar residues" evidence="7">
    <location>
        <begin position="832"/>
        <end position="847"/>
    </location>
</feature>
<dbReference type="PROSITE" id="PS51192">
    <property type="entry name" value="HELICASE_ATP_BIND_1"/>
    <property type="match status" value="1"/>
</dbReference>
<feature type="compositionally biased region" description="Polar residues" evidence="7">
    <location>
        <begin position="1785"/>
        <end position="1794"/>
    </location>
</feature>
<dbReference type="CDD" id="cd17943">
    <property type="entry name" value="DEADc_DDX20"/>
    <property type="match status" value="1"/>
</dbReference>
<keyword evidence="5" id="KW-0067">ATP-binding</keyword>
<feature type="region of interest" description="Disordered" evidence="7">
    <location>
        <begin position="1665"/>
        <end position="1753"/>
    </location>
</feature>
<dbReference type="InterPro" id="IPR027417">
    <property type="entry name" value="P-loop_NTPase"/>
</dbReference>
<keyword evidence="2" id="KW-0547">Nucleotide-binding</keyword>
<dbReference type="Pfam" id="PF00270">
    <property type="entry name" value="DEAD"/>
    <property type="match status" value="1"/>
</dbReference>
<feature type="compositionally biased region" description="Basic and acidic residues" evidence="7">
    <location>
        <begin position="729"/>
        <end position="741"/>
    </location>
</feature>
<protein>
    <recommendedName>
        <fullName evidence="1">RNA helicase</fullName>
        <ecNumber evidence="1">3.6.4.13</ecNumber>
    </recommendedName>
</protein>
<dbReference type="InterPro" id="IPR014001">
    <property type="entry name" value="Helicase_ATP-bd"/>
</dbReference>
<dbReference type="Proteomes" id="UP000735302">
    <property type="component" value="Unassembled WGS sequence"/>
</dbReference>
<dbReference type="GO" id="GO:0003724">
    <property type="term" value="F:RNA helicase activity"/>
    <property type="evidence" value="ECO:0007669"/>
    <property type="project" value="UniProtKB-EC"/>
</dbReference>
<dbReference type="EMBL" id="BLXT01000469">
    <property type="protein sequence ID" value="GFN77311.1"/>
    <property type="molecule type" value="Genomic_DNA"/>
</dbReference>
<dbReference type="GO" id="GO:0005524">
    <property type="term" value="F:ATP binding"/>
    <property type="evidence" value="ECO:0007669"/>
    <property type="project" value="UniProtKB-KW"/>
</dbReference>
<evidence type="ECO:0000256" key="3">
    <source>
        <dbReference type="ARBA" id="ARBA00022801"/>
    </source>
</evidence>
<evidence type="ECO:0000256" key="2">
    <source>
        <dbReference type="ARBA" id="ARBA00022741"/>
    </source>
</evidence>
<dbReference type="PANTHER" id="PTHR47958">
    <property type="entry name" value="ATP-DEPENDENT RNA HELICASE DBP3"/>
    <property type="match status" value="1"/>
</dbReference>
<feature type="compositionally biased region" description="Polar residues" evidence="7">
    <location>
        <begin position="1057"/>
        <end position="1076"/>
    </location>
</feature>
<feature type="domain" description="Helicase C-terminal" evidence="9">
    <location>
        <begin position="258"/>
        <end position="416"/>
    </location>
</feature>
<feature type="region of interest" description="Disordered" evidence="7">
    <location>
        <begin position="1285"/>
        <end position="1309"/>
    </location>
</feature>
<evidence type="ECO:0000313" key="12">
    <source>
        <dbReference type="Proteomes" id="UP000735302"/>
    </source>
</evidence>
<feature type="short sequence motif" description="Q motif" evidence="6">
    <location>
        <begin position="22"/>
        <end position="50"/>
    </location>
</feature>
<feature type="compositionally biased region" description="Basic and acidic residues" evidence="7">
    <location>
        <begin position="1816"/>
        <end position="1830"/>
    </location>
</feature>
<evidence type="ECO:0000256" key="6">
    <source>
        <dbReference type="PROSITE-ProRule" id="PRU00552"/>
    </source>
</evidence>
<evidence type="ECO:0000256" key="4">
    <source>
        <dbReference type="ARBA" id="ARBA00022806"/>
    </source>
</evidence>
<feature type="compositionally biased region" description="Acidic residues" evidence="7">
    <location>
        <begin position="1866"/>
        <end position="1879"/>
    </location>
</feature>
<feature type="compositionally biased region" description="Polar residues" evidence="7">
    <location>
        <begin position="1511"/>
        <end position="1520"/>
    </location>
</feature>
<dbReference type="PROSITE" id="PS00039">
    <property type="entry name" value="DEAD_ATP_HELICASE"/>
    <property type="match status" value="1"/>
</dbReference>
<feature type="region of interest" description="Disordered" evidence="7">
    <location>
        <begin position="832"/>
        <end position="857"/>
    </location>
</feature>
<dbReference type="GO" id="GO:0003743">
    <property type="term" value="F:translation initiation factor activity"/>
    <property type="evidence" value="ECO:0007669"/>
    <property type="project" value="UniProtKB-KW"/>
</dbReference>
<dbReference type="InterPro" id="IPR000629">
    <property type="entry name" value="RNA-helicase_DEAD-box_CS"/>
</dbReference>
<feature type="region of interest" description="Disordered" evidence="7">
    <location>
        <begin position="716"/>
        <end position="750"/>
    </location>
</feature>
<evidence type="ECO:0000256" key="5">
    <source>
        <dbReference type="ARBA" id="ARBA00022840"/>
    </source>
</evidence>
<dbReference type="InterPro" id="IPR014014">
    <property type="entry name" value="RNA_helicase_DEAD_Q_motif"/>
</dbReference>
<name>A0AAV3Y3L3_9GAST</name>
<keyword evidence="3" id="KW-0378">Hydrolase</keyword>
<feature type="region of interest" description="Disordered" evidence="7">
    <location>
        <begin position="1785"/>
        <end position="1885"/>
    </location>
</feature>
<feature type="region of interest" description="Disordered" evidence="7">
    <location>
        <begin position="1507"/>
        <end position="1537"/>
    </location>
</feature>
<gene>
    <name evidence="11" type="ORF">PoB_000381700</name>
</gene>
<feature type="compositionally biased region" description="Polar residues" evidence="7">
    <location>
        <begin position="1850"/>
        <end position="1865"/>
    </location>
</feature>
<keyword evidence="11" id="KW-0648">Protein biosynthesis</keyword>
<dbReference type="CDD" id="cd18787">
    <property type="entry name" value="SF2_C_DEAD"/>
    <property type="match status" value="1"/>
</dbReference>
<keyword evidence="11" id="KW-0396">Initiation factor</keyword>
<dbReference type="Pfam" id="PF00271">
    <property type="entry name" value="Helicase_C"/>
    <property type="match status" value="1"/>
</dbReference>
<feature type="region of interest" description="Disordered" evidence="7">
    <location>
        <begin position="1053"/>
        <end position="1076"/>
    </location>
</feature>
<feature type="compositionally biased region" description="Basic residues" evidence="7">
    <location>
        <begin position="1796"/>
        <end position="1810"/>
    </location>
</feature>
<feature type="domain" description="DEAD-box RNA helicase Q" evidence="10">
    <location>
        <begin position="22"/>
        <end position="50"/>
    </location>
</feature>
<evidence type="ECO:0000259" key="9">
    <source>
        <dbReference type="PROSITE" id="PS51194"/>
    </source>
</evidence>
<evidence type="ECO:0000313" key="11">
    <source>
        <dbReference type="EMBL" id="GFN77311.1"/>
    </source>
</evidence>
<dbReference type="EC" id="3.6.4.13" evidence="1"/>
<dbReference type="SUPFAM" id="SSF52540">
    <property type="entry name" value="P-loop containing nucleoside triphosphate hydrolases"/>
    <property type="match status" value="1"/>
</dbReference>
<keyword evidence="4" id="KW-0347">Helicase</keyword>
<dbReference type="InterPro" id="IPR011545">
    <property type="entry name" value="DEAD/DEAH_box_helicase_dom"/>
</dbReference>
<dbReference type="SMART" id="SM00487">
    <property type="entry name" value="DEXDc"/>
    <property type="match status" value="1"/>
</dbReference>
<feature type="compositionally biased region" description="Polar residues" evidence="7">
    <location>
        <begin position="1163"/>
        <end position="1187"/>
    </location>
</feature>
<proteinExistence type="predicted"/>
<feature type="region of interest" description="Disordered" evidence="7">
    <location>
        <begin position="951"/>
        <end position="977"/>
    </location>
</feature>
<feature type="domain" description="Helicase ATP-binding" evidence="8">
    <location>
        <begin position="53"/>
        <end position="223"/>
    </location>
</feature>
<evidence type="ECO:0000256" key="7">
    <source>
        <dbReference type="SAM" id="MobiDB-lite"/>
    </source>
</evidence>
<sequence>MSIAHNLDEKARTGDVLITEAVDFPGLLLSKRVLKGLANGGFQKPSPIQLKAIPLGRCGLDLIVQAKSGTGKTCVFSVVALESVDITSICLQVLVLAPTREIAQQIQDVIRVIGSDMPGLKCHTFIGGMPVLQDKILCKNCHIAVGTPGRVKQLLEIGALKANSIRLFVLDEADKLLEENFQESINWIYSALPENKQILALSATYPEYLAQHLTDYMRNPTFVRLNATDPALLGIKQYHVVVPHHPMLNNVFKAKTEAVLKIISSVTFQQCLIFSNMQTRAQDLQSELQIRNWPTACIAGCLQQEERSFAMEQLKAYKCRILISTDLTSRGIDADKVNLVINLDVPPDHETYLHRIGRAGRFGSFGAAVTILSKGAQEKELWRIEKLCKTYIHKLPDPPPKDLVTKSLPVRLDDVVSTEQIINCPGSGSNPESADPGVVITDQIIDCPGSGSNPEPTGPDVVSTEQIINCPGSGSNPESADPGVVITEQIIDCPGSGSNLKSADLGQAELQSEISDMDKIIENDSLASTSLTKSDMFPETVPCVADANMPSSENAVTSVIEGANHVEAILPPMSQDMDKNNANSHSNLLSVSLDKDKCQSTLALPPLNSGKDVEACVTPSDNECSQNLEECVSNEIAPESIQPVEDQNDEEKQSESDEAVPNLSESCFDEISLLQDTSRDQFAHRNKKSIDGVCLCNDAGQNLQEALESSVKEGSNFHFQTTDDNSDFAVDRGKKEDKDESTSPGNPDCMEDELKEQIHVDSERAVPVTEDDCKQLPEHIEKMTNEMVETGSSPQEIPFDNGKTESGQNQNDIQPVSDVESCIEESGVTLTQTSRNLEPSQSGSLENNGELCRPQSESYESADTILSKAVDQSHSLEELDVKSVMVEGNAAPSAAVTGVCHQETLATSDNTAWVNYADSLAESVLIEVKERMKYVEIQDNPASYTVSDAALESQAGPTKSEEVPGQNENFSADDGSQSLAITKSQIQEASPGMDEAKVLKCAREAHVCEEDKIYNDSEDLVKGKSNDHVISSTKQGEGTAFEQLMDSGQVIEDDQQKVSQSHGGSTSTFQESASANTNEIQVVSVESKGLTDSAHIQWIDAHNTGPLDSRGVDQQSNEMDNTNQLDQDSAKQERPGAFDPSSTDQQCNKVHNKGPLDHKTGHPGNNDTVSQTQSLNQADSQSTQDVFVSQREPSIKDHEKKVELVSTQSARPIAQVAKRRKNKNFALVDFLESVNGENKSLNTLKIGKGGLNSVKCEEQSFIASLNEVTESSVKCGNDVRIEESNSLNRNSEKVKSRGALSSENVTEARQKMPSVNADTILVANSDEEKSLYVEPRLQNPDVLLSMITSECDFQVQCSFFDLKRRHQIFCKDPSQFENIQADSCRSLLIAEGSLDDPPHLQAYCKQMQKKVEICRALFEKKEKDARERRKGSEKEKFLDENQLNPVMSAMCRDTDSAEASSFEEALQEHVLARRMDSKGGNNQERAPLSQDFPRCKEKLEVHLMKNKKVSGSRSETSMQSKDVRGQHRKPSPASYDECRTLDDMHEEMLRTRKMKRASKAKEALESKENAQILETGIIESMSLSQENSVDMTFRSGQSKDLTSLENLTASSQNQGLSTFVDGSDAVPQNASEVCIQQLGEIENDTGVKLFISHATENDQILFAKRSGEIESKPESQIRPCNNEKHEDLVNESKTPVTGRSGASKEHSSSRKSLLSKFDSVDNEQVKHALSGGDTRKMSDKTGKHLLASKNKSRKNLIRNLEHERVDSECLSGKLNGVEKSLKAQQKSQNFVEQQKQQRRYSNRVKLHRRQTNIGHHSREEKPSKPSKTEARLAGLEVSDGPTSSSSSSSRTKSMQILSGLENQASDVEEVTSADQDSDSSSEYPLGNFAHRVSHASERHSHLNPSQFPYPPSLYSGQPYWPGSDYKSWIPNHCGPYYTHMSQPTIPPWYNPYHYHQYGYYHYYPPCVPPSYSYSSWYSDYMKSLQSQVVTSDHPSATIPSHLQATMQWKYVLRMTQQSIKLAKKHQLAMKDSQMQKKI</sequence>
<feature type="compositionally biased region" description="Polar residues" evidence="7">
    <location>
        <begin position="1140"/>
        <end position="1149"/>
    </location>
</feature>